<dbReference type="InterPro" id="IPR050834">
    <property type="entry name" value="Glycosyltransf_2"/>
</dbReference>
<keyword evidence="1" id="KW-0812">Transmembrane</keyword>
<evidence type="ECO:0000256" key="1">
    <source>
        <dbReference type="SAM" id="Phobius"/>
    </source>
</evidence>
<keyword evidence="4" id="KW-1185">Reference proteome</keyword>
<proteinExistence type="predicted"/>
<dbReference type="PANTHER" id="PTHR43685">
    <property type="entry name" value="GLYCOSYLTRANSFERASE"/>
    <property type="match status" value="1"/>
</dbReference>
<organism evidence="3 4">
    <name type="scientific">Photobacterium carnosum</name>
    <dbReference type="NCBI Taxonomy" id="2023717"/>
    <lineage>
        <taxon>Bacteria</taxon>
        <taxon>Pseudomonadati</taxon>
        <taxon>Pseudomonadota</taxon>
        <taxon>Gammaproteobacteria</taxon>
        <taxon>Vibrionales</taxon>
        <taxon>Vibrionaceae</taxon>
        <taxon>Photobacterium</taxon>
    </lineage>
</organism>
<dbReference type="Pfam" id="PF00535">
    <property type="entry name" value="Glycos_transf_2"/>
    <property type="match status" value="1"/>
</dbReference>
<dbReference type="InterPro" id="IPR001173">
    <property type="entry name" value="Glyco_trans_2-like"/>
</dbReference>
<feature type="domain" description="Glycosyltransferase 2-like" evidence="2">
    <location>
        <begin position="27"/>
        <end position="197"/>
    </location>
</feature>
<dbReference type="InterPro" id="IPR029044">
    <property type="entry name" value="Nucleotide-diphossugar_trans"/>
</dbReference>
<dbReference type="Gene3D" id="3.90.550.10">
    <property type="entry name" value="Spore Coat Polysaccharide Biosynthesis Protein SpsA, Chain A"/>
    <property type="match status" value="1"/>
</dbReference>
<gene>
    <name evidence="3" type="ORF">CIK00_13300</name>
</gene>
<dbReference type="RefSeq" id="WP_101769332.1">
    <property type="nucleotide sequence ID" value="NZ_BPPU01000001.1"/>
</dbReference>
<sequence length="324" mass="38645">MFDKLIVPNDQHEIINKWKYKEEIYISCVCTVFNQKDYIRDTIDGFLAQETEYRFEIIIHDDASTDGTRDILLEYEKKYSLIIKLVLQEENQYSQGRRIFPLAVENATGEYIALCEGDDFWVDKHKLQKQVVELEKNKNINLVISKAISLYPDDITSYFCDLGNERKVIPFEECILGPKKDFFPTASFFLRKKIFDELPDWFYTDAPVGDYYIQLFAAKYNGVIYLPEVTTVYRRDTVGSWSVSNKNNYMKDLKKRISLINAILLDVNDKYRQVILIKRMLYYINLFDLYKKEKMFLCFMNVTFKLLLNLKYIFIYIKKYKKRA</sequence>
<dbReference type="EMBL" id="NPIB01000016">
    <property type="protein sequence ID" value="PLC57433.1"/>
    <property type="molecule type" value="Genomic_DNA"/>
</dbReference>
<name>A0A2N4UQZ9_9GAMM</name>
<dbReference type="AlphaFoldDB" id="A0A2N4UQZ9"/>
<keyword evidence="1" id="KW-0472">Membrane</keyword>
<protein>
    <recommendedName>
        <fullName evidence="2">Glycosyltransferase 2-like domain-containing protein</fullName>
    </recommendedName>
</protein>
<accession>A0A2N4UQZ9</accession>
<dbReference type="Proteomes" id="UP000234420">
    <property type="component" value="Unassembled WGS sequence"/>
</dbReference>
<dbReference type="PANTHER" id="PTHR43685:SF2">
    <property type="entry name" value="GLYCOSYLTRANSFERASE 2-LIKE DOMAIN-CONTAINING PROTEIN"/>
    <property type="match status" value="1"/>
</dbReference>
<keyword evidence="1" id="KW-1133">Transmembrane helix</keyword>
<evidence type="ECO:0000259" key="2">
    <source>
        <dbReference type="Pfam" id="PF00535"/>
    </source>
</evidence>
<feature type="transmembrane region" description="Helical" evidence="1">
    <location>
        <begin position="294"/>
        <end position="317"/>
    </location>
</feature>
<reference evidence="3 4" key="1">
    <citation type="journal article" date="2018" name="Syst. Appl. Microbiol.">
        <title>Photobacterium carnosum sp. nov., isolated from spoiled modified atmosphere packaged poultry meat.</title>
        <authorList>
            <person name="Hilgarth M."/>
            <person name="Fuertes S."/>
            <person name="Ehrmann M."/>
            <person name="Vogel R.F."/>
        </authorList>
    </citation>
    <scope>NUCLEOTIDE SEQUENCE [LARGE SCALE GENOMIC DNA]</scope>
    <source>
        <strain evidence="3 4">TMW 2.2021</strain>
    </source>
</reference>
<evidence type="ECO:0000313" key="4">
    <source>
        <dbReference type="Proteomes" id="UP000234420"/>
    </source>
</evidence>
<dbReference type="SUPFAM" id="SSF53448">
    <property type="entry name" value="Nucleotide-diphospho-sugar transferases"/>
    <property type="match status" value="1"/>
</dbReference>
<evidence type="ECO:0000313" key="3">
    <source>
        <dbReference type="EMBL" id="PLC57433.1"/>
    </source>
</evidence>
<comment type="caution">
    <text evidence="3">The sequence shown here is derived from an EMBL/GenBank/DDBJ whole genome shotgun (WGS) entry which is preliminary data.</text>
</comment>